<reference evidence="2 3" key="1">
    <citation type="submission" date="2021-05" db="EMBL/GenBank/DDBJ databases">
        <authorList>
            <person name="Zahm M."/>
            <person name="Klopp C."/>
            <person name="Cabau C."/>
            <person name="Kuhl H."/>
            <person name="Suciu R."/>
            <person name="Ciorpac M."/>
            <person name="Holostenco D."/>
            <person name="Gessner J."/>
            <person name="Wuertz S."/>
            <person name="Hohne C."/>
            <person name="Stock M."/>
            <person name="Gislard M."/>
            <person name="Lluch J."/>
            <person name="Milhes M."/>
            <person name="Lampietro C."/>
            <person name="Lopez Roques C."/>
            <person name="Donnadieu C."/>
            <person name="Du K."/>
            <person name="Schartl M."/>
            <person name="Guiguen Y."/>
        </authorList>
    </citation>
    <scope>NUCLEOTIDE SEQUENCE [LARGE SCALE GENOMIC DNA]</scope>
    <source>
        <strain evidence="2">Hh-F2</strain>
        <tissue evidence="2">Blood</tissue>
    </source>
</reference>
<accession>A0ABR0Y5M5</accession>
<dbReference type="EMBL" id="JAHFZB010000048">
    <property type="protein sequence ID" value="KAK6467698.1"/>
    <property type="molecule type" value="Genomic_DNA"/>
</dbReference>
<evidence type="ECO:0000256" key="1">
    <source>
        <dbReference type="SAM" id="MobiDB-lite"/>
    </source>
</evidence>
<comment type="caution">
    <text evidence="2">The sequence shown here is derived from an EMBL/GenBank/DDBJ whole genome shotgun (WGS) entry which is preliminary data.</text>
</comment>
<feature type="region of interest" description="Disordered" evidence="1">
    <location>
        <begin position="58"/>
        <end position="84"/>
    </location>
</feature>
<sequence>MRRNDRSVNGSESDSGDDDNEVESHVVSPSETQDMMTRGRNFVGFWSVKLLIDTFNTELPEPVHDVRPVDTKPGRQQETEHAPL</sequence>
<gene>
    <name evidence="2" type="ORF">HHUSO_G34729</name>
</gene>
<evidence type="ECO:0000313" key="3">
    <source>
        <dbReference type="Proteomes" id="UP001369086"/>
    </source>
</evidence>
<feature type="region of interest" description="Disordered" evidence="1">
    <location>
        <begin position="1"/>
        <end position="37"/>
    </location>
</feature>
<protein>
    <submittedName>
        <fullName evidence="2">Battenin isoform X1</fullName>
    </submittedName>
</protein>
<proteinExistence type="predicted"/>
<dbReference type="Proteomes" id="UP001369086">
    <property type="component" value="Unassembled WGS sequence"/>
</dbReference>
<keyword evidence="3" id="KW-1185">Reference proteome</keyword>
<evidence type="ECO:0000313" key="2">
    <source>
        <dbReference type="EMBL" id="KAK6467698.1"/>
    </source>
</evidence>
<feature type="compositionally biased region" description="Basic and acidic residues" evidence="1">
    <location>
        <begin position="61"/>
        <end position="84"/>
    </location>
</feature>
<name>A0ABR0Y5M5_HUSHU</name>
<organism evidence="2 3">
    <name type="scientific">Huso huso</name>
    <name type="common">Beluga</name>
    <name type="synonym">Acipenser huso</name>
    <dbReference type="NCBI Taxonomy" id="61971"/>
    <lineage>
        <taxon>Eukaryota</taxon>
        <taxon>Metazoa</taxon>
        <taxon>Chordata</taxon>
        <taxon>Craniata</taxon>
        <taxon>Vertebrata</taxon>
        <taxon>Euteleostomi</taxon>
        <taxon>Actinopterygii</taxon>
        <taxon>Chondrostei</taxon>
        <taxon>Acipenseriformes</taxon>
        <taxon>Acipenseridae</taxon>
        <taxon>Huso</taxon>
    </lineage>
</organism>